<reference evidence="1" key="1">
    <citation type="journal article" date="2020" name="Nat. Genet.">
        <title>Genomic diversifications of five Gossypium allopolyploid species and their impact on cotton improvement.</title>
        <authorList>
            <person name="Chen Z.J."/>
            <person name="Sreedasyam A."/>
            <person name="Ando A."/>
            <person name="Song Q."/>
            <person name="De Santiago L.M."/>
            <person name="Hulse-Kemp A.M."/>
            <person name="Ding M."/>
            <person name="Ye W."/>
            <person name="Kirkbride R.C."/>
            <person name="Jenkins J."/>
            <person name="Plott C."/>
            <person name="Lovell J."/>
            <person name="Lin Y.M."/>
            <person name="Vaughn R."/>
            <person name="Liu B."/>
            <person name="Simpson S."/>
            <person name="Scheffler B.E."/>
            <person name="Wen L."/>
            <person name="Saski C.A."/>
            <person name="Grover C.E."/>
            <person name="Hu G."/>
            <person name="Conover J.L."/>
            <person name="Carlson J.W."/>
            <person name="Shu S."/>
            <person name="Boston L.B."/>
            <person name="Williams M."/>
            <person name="Peterson D.G."/>
            <person name="McGee K."/>
            <person name="Jones D.C."/>
            <person name="Wendel J.F."/>
            <person name="Stelly D.M."/>
            <person name="Grimwood J."/>
            <person name="Schmutz J."/>
        </authorList>
    </citation>
    <scope>NUCLEOTIDE SEQUENCE [LARGE SCALE GENOMIC DNA]</scope>
    <source>
        <strain evidence="1">cv. TM-1</strain>
    </source>
</reference>
<dbReference type="PaxDb" id="3635-A0A1U8IB42"/>
<accession>A0A1U8IB42</accession>
<dbReference type="PANTHER" id="PTHR35218">
    <property type="entry name" value="RNASE H DOMAIN-CONTAINING PROTEIN"/>
    <property type="match status" value="1"/>
</dbReference>
<evidence type="ECO:0008006" key="3">
    <source>
        <dbReference type="Google" id="ProtNLM"/>
    </source>
</evidence>
<dbReference type="InterPro" id="IPR036691">
    <property type="entry name" value="Endo/exonu/phosph_ase_sf"/>
</dbReference>
<dbReference type="PANTHER" id="PTHR35218:SF9">
    <property type="entry name" value="ENDONUCLEASE_EXONUCLEASE_PHOSPHATASE DOMAIN-CONTAINING PROTEIN"/>
    <property type="match status" value="1"/>
</dbReference>
<dbReference type="Gene3D" id="3.60.10.10">
    <property type="entry name" value="Endonuclease/exonuclease/phosphatase"/>
    <property type="match status" value="1"/>
</dbReference>
<name>A0A1U8IB42_GOSHI</name>
<reference evidence="2" key="2">
    <citation type="submission" date="2025-08" db="UniProtKB">
        <authorList>
            <consortium name="RefSeq"/>
        </authorList>
    </citation>
    <scope>IDENTIFICATION</scope>
</reference>
<dbReference type="KEGG" id="ghi:107894583"/>
<evidence type="ECO:0000313" key="1">
    <source>
        <dbReference type="Proteomes" id="UP000818029"/>
    </source>
</evidence>
<dbReference type="RefSeq" id="XP_016675332.2">
    <property type="nucleotide sequence ID" value="XM_016819843.2"/>
</dbReference>
<protein>
    <recommendedName>
        <fullName evidence="3">Endonuclease/exonuclease/phosphatase domain-containing protein</fullName>
    </recommendedName>
</protein>
<proteinExistence type="predicted"/>
<keyword evidence="1" id="KW-1185">Reference proteome</keyword>
<dbReference type="Proteomes" id="UP000818029">
    <property type="component" value="Chromosome A13"/>
</dbReference>
<dbReference type="STRING" id="3635.A0A1U8IB42"/>
<evidence type="ECO:0000313" key="2">
    <source>
        <dbReference type="RefSeq" id="XP_016675332.2"/>
    </source>
</evidence>
<dbReference type="AlphaFoldDB" id="A0A1U8IB42"/>
<gene>
    <name evidence="2" type="primary">LOC107894583</name>
</gene>
<sequence>MKIICWNCRGLRNPAIVCDLKQLLVVKNLLIIFLSETKAKAREMVRVRIKCSMDGCFVVDAKGRCGGLALLWKNKAKVSIKNFSNNHIHSVISSEGLDSFHFTSFYRFFYLNSHVQSCELLRKVGNLIHGDWIIEGDFNSILNDNEKIGGRTKPRVSMEEFERVLDELALVDIKTDKRWFTESNNMDGSSFVKERLDM</sequence>
<organism evidence="1 2">
    <name type="scientific">Gossypium hirsutum</name>
    <name type="common">Upland cotton</name>
    <name type="synonym">Gossypium mexicanum</name>
    <dbReference type="NCBI Taxonomy" id="3635"/>
    <lineage>
        <taxon>Eukaryota</taxon>
        <taxon>Viridiplantae</taxon>
        <taxon>Streptophyta</taxon>
        <taxon>Embryophyta</taxon>
        <taxon>Tracheophyta</taxon>
        <taxon>Spermatophyta</taxon>
        <taxon>Magnoliopsida</taxon>
        <taxon>eudicotyledons</taxon>
        <taxon>Gunneridae</taxon>
        <taxon>Pentapetalae</taxon>
        <taxon>rosids</taxon>
        <taxon>malvids</taxon>
        <taxon>Malvales</taxon>
        <taxon>Malvaceae</taxon>
        <taxon>Malvoideae</taxon>
        <taxon>Gossypium</taxon>
    </lineage>
</organism>
<dbReference type="SUPFAM" id="SSF56219">
    <property type="entry name" value="DNase I-like"/>
    <property type="match status" value="1"/>
</dbReference>
<dbReference type="GeneID" id="107894583"/>